<dbReference type="Proteomes" id="UP000479710">
    <property type="component" value="Unassembled WGS sequence"/>
</dbReference>
<keyword evidence="3" id="KW-1185">Reference proteome</keyword>
<dbReference type="PANTHER" id="PTHR33737">
    <property type="entry name" value="OS05G0121800 PROTEIN"/>
    <property type="match status" value="1"/>
</dbReference>
<feature type="compositionally biased region" description="Low complexity" evidence="1">
    <location>
        <begin position="133"/>
        <end position="143"/>
    </location>
</feature>
<dbReference type="GO" id="GO:0008017">
    <property type="term" value="F:microtubule binding"/>
    <property type="evidence" value="ECO:0007669"/>
    <property type="project" value="InterPro"/>
</dbReference>
<feature type="region of interest" description="Disordered" evidence="1">
    <location>
        <begin position="19"/>
        <end position="81"/>
    </location>
</feature>
<evidence type="ECO:0000313" key="2">
    <source>
        <dbReference type="EMBL" id="KAF0924014.1"/>
    </source>
</evidence>
<dbReference type="AlphaFoldDB" id="A0A6G1EHW8"/>
<dbReference type="OrthoDB" id="1931260at2759"/>
<feature type="region of interest" description="Disordered" evidence="1">
    <location>
        <begin position="124"/>
        <end position="143"/>
    </location>
</feature>
<feature type="region of interest" description="Disordered" evidence="1">
    <location>
        <begin position="164"/>
        <end position="279"/>
    </location>
</feature>
<sequence length="279" mass="29396">MESLSLIDVAAEDDLLLDLASPPPLHPDPPHAGCEVVAAGDSRLEPAGDSPEAGPVVDPDGATEEAPEQSESPKQRKAKAGVNLRKSLAWDSAFFTSEGVLDTEELAVVNSTFRKAQGSRLPRIAEEMRRSGESTTSTLESESWVLESLETELFDNVRASIQRSLGNPGKAPVVTAATSKPPKSKANVPRVAARKGVDLMPQSKTRPPVSTSHGGKQRPQATSKEPTAARVAFPGSTEVKPSLKPPRALPRVATMRAPTNATVASGIPDKRSSTGVSMT</sequence>
<dbReference type="InterPro" id="IPR045882">
    <property type="entry name" value="GPT1/2"/>
</dbReference>
<reference evidence="2 3" key="1">
    <citation type="submission" date="2019-11" db="EMBL/GenBank/DDBJ databases">
        <title>Whole genome sequence of Oryza granulata.</title>
        <authorList>
            <person name="Li W."/>
        </authorList>
    </citation>
    <scope>NUCLEOTIDE SEQUENCE [LARGE SCALE GENOMIC DNA]</scope>
    <source>
        <strain evidence="3">cv. Menghai</strain>
        <tissue evidence="2">Leaf</tissue>
    </source>
</reference>
<name>A0A6G1EHW8_9ORYZ</name>
<organism evidence="2 3">
    <name type="scientific">Oryza meyeriana var. granulata</name>
    <dbReference type="NCBI Taxonomy" id="110450"/>
    <lineage>
        <taxon>Eukaryota</taxon>
        <taxon>Viridiplantae</taxon>
        <taxon>Streptophyta</taxon>
        <taxon>Embryophyta</taxon>
        <taxon>Tracheophyta</taxon>
        <taxon>Spermatophyta</taxon>
        <taxon>Magnoliopsida</taxon>
        <taxon>Liliopsida</taxon>
        <taxon>Poales</taxon>
        <taxon>Poaceae</taxon>
        <taxon>BOP clade</taxon>
        <taxon>Oryzoideae</taxon>
        <taxon>Oryzeae</taxon>
        <taxon>Oryzinae</taxon>
        <taxon>Oryza</taxon>
        <taxon>Oryza meyeriana</taxon>
    </lineage>
</organism>
<protein>
    <submittedName>
        <fullName evidence="2">Uncharacterized protein</fullName>
    </submittedName>
</protein>
<accession>A0A6G1EHW8</accession>
<dbReference type="PANTHER" id="PTHR33737:SF22">
    <property type="entry name" value="OS05G0121800 PROTEIN"/>
    <property type="match status" value="1"/>
</dbReference>
<proteinExistence type="predicted"/>
<comment type="caution">
    <text evidence="2">The sequence shown here is derived from an EMBL/GenBank/DDBJ whole genome shotgun (WGS) entry which is preliminary data.</text>
</comment>
<evidence type="ECO:0000256" key="1">
    <source>
        <dbReference type="SAM" id="MobiDB-lite"/>
    </source>
</evidence>
<gene>
    <name evidence="2" type="ORF">E2562_008360</name>
</gene>
<evidence type="ECO:0000313" key="3">
    <source>
        <dbReference type="Proteomes" id="UP000479710"/>
    </source>
</evidence>
<feature type="compositionally biased region" description="Polar residues" evidence="1">
    <location>
        <begin position="202"/>
        <end position="225"/>
    </location>
</feature>
<dbReference type="EMBL" id="SPHZ02000003">
    <property type="protein sequence ID" value="KAF0924014.1"/>
    <property type="molecule type" value="Genomic_DNA"/>
</dbReference>